<gene>
    <name evidence="1" type="ORF">DL89DRAFT_256017</name>
</gene>
<dbReference type="AlphaFoldDB" id="A0A1Y1WFT4"/>
<dbReference type="InterPro" id="IPR052999">
    <property type="entry name" value="PTS1_Protein"/>
</dbReference>
<sequence>MNRTEIASLLKYCESSLSENGFVAFIDLSRRAIIKSITITGTARAHYALGALMKPVHENIKEKLTRKSYRTEQEKNYEFIAKRGHEYAYQVYGDQKDRLLDETSAMSAEIADVFAVDTYGRFISSKNILPMMETELCLITTAVTIQGEQYAMIHMNAAAVYGASKEAIDAASTIGNIAFKSASL</sequence>
<dbReference type="PANTHER" id="PTHR28180">
    <property type="entry name" value="CONSERVED MITOCHONDRIAL PROTEIN-RELATED"/>
    <property type="match status" value="1"/>
</dbReference>
<dbReference type="Gene3D" id="1.20.1290.10">
    <property type="entry name" value="AhpD-like"/>
    <property type="match status" value="1"/>
</dbReference>
<dbReference type="GeneID" id="63802050"/>
<proteinExistence type="predicted"/>
<name>A0A1Y1WFT4_9FUNG</name>
<comment type="caution">
    <text evidence="1">The sequence shown here is derived from an EMBL/GenBank/DDBJ whole genome shotgun (WGS) entry which is preliminary data.</text>
</comment>
<reference evidence="1 2" key="1">
    <citation type="submission" date="2016-07" db="EMBL/GenBank/DDBJ databases">
        <title>Pervasive Adenine N6-methylation of Active Genes in Fungi.</title>
        <authorList>
            <consortium name="DOE Joint Genome Institute"/>
            <person name="Mondo S.J."/>
            <person name="Dannebaum R.O."/>
            <person name="Kuo R.C."/>
            <person name="Labutti K."/>
            <person name="Haridas S."/>
            <person name="Kuo A."/>
            <person name="Salamov A."/>
            <person name="Ahrendt S.R."/>
            <person name="Lipzen A."/>
            <person name="Sullivan W."/>
            <person name="Andreopoulos W.B."/>
            <person name="Clum A."/>
            <person name="Lindquist E."/>
            <person name="Daum C."/>
            <person name="Ramamoorthy G.K."/>
            <person name="Gryganskyi A."/>
            <person name="Culley D."/>
            <person name="Magnuson J.K."/>
            <person name="James T.Y."/>
            <person name="O'Malley M.A."/>
            <person name="Stajich J.E."/>
            <person name="Spatafora J.W."/>
            <person name="Visel A."/>
            <person name="Grigoriev I.V."/>
        </authorList>
    </citation>
    <scope>NUCLEOTIDE SEQUENCE [LARGE SCALE GENOMIC DNA]</scope>
    <source>
        <strain evidence="1 2">ATCC 12442</strain>
    </source>
</reference>
<dbReference type="OrthoDB" id="5537330at2759"/>
<dbReference type="EMBL" id="MCFD01000003">
    <property type="protein sequence ID" value="ORX72383.1"/>
    <property type="molecule type" value="Genomic_DNA"/>
</dbReference>
<dbReference type="PANTHER" id="PTHR28180:SF2">
    <property type="entry name" value="PEROXISOMAL PROTEIN 2"/>
    <property type="match status" value="1"/>
</dbReference>
<dbReference type="SUPFAM" id="SSF69118">
    <property type="entry name" value="AhpD-like"/>
    <property type="match status" value="1"/>
</dbReference>
<evidence type="ECO:0008006" key="3">
    <source>
        <dbReference type="Google" id="ProtNLM"/>
    </source>
</evidence>
<protein>
    <recommendedName>
        <fullName evidence="3">Carboxymuconolactone decarboxylase-like domain-containing protein</fullName>
    </recommendedName>
</protein>
<evidence type="ECO:0000313" key="1">
    <source>
        <dbReference type="EMBL" id="ORX72383.1"/>
    </source>
</evidence>
<keyword evidence="2" id="KW-1185">Reference proteome</keyword>
<accession>A0A1Y1WFT4</accession>
<dbReference type="RefSeq" id="XP_040745807.1">
    <property type="nucleotide sequence ID" value="XM_040885402.1"/>
</dbReference>
<dbReference type="InterPro" id="IPR029032">
    <property type="entry name" value="AhpD-like"/>
</dbReference>
<dbReference type="Proteomes" id="UP000193922">
    <property type="component" value="Unassembled WGS sequence"/>
</dbReference>
<evidence type="ECO:0000313" key="2">
    <source>
        <dbReference type="Proteomes" id="UP000193922"/>
    </source>
</evidence>
<organism evidence="1 2">
    <name type="scientific">Linderina pennispora</name>
    <dbReference type="NCBI Taxonomy" id="61395"/>
    <lineage>
        <taxon>Eukaryota</taxon>
        <taxon>Fungi</taxon>
        <taxon>Fungi incertae sedis</taxon>
        <taxon>Zoopagomycota</taxon>
        <taxon>Kickxellomycotina</taxon>
        <taxon>Kickxellomycetes</taxon>
        <taxon>Kickxellales</taxon>
        <taxon>Kickxellaceae</taxon>
        <taxon>Linderina</taxon>
    </lineage>
</organism>